<dbReference type="OrthoDB" id="3458614at2"/>
<comment type="caution">
    <text evidence="1">The sequence shown here is derived from an EMBL/GenBank/DDBJ whole genome shotgun (WGS) entry which is preliminary data.</text>
</comment>
<dbReference type="Proteomes" id="UP000052982">
    <property type="component" value="Unassembled WGS sequence"/>
</dbReference>
<organism evidence="1 2">
    <name type="scientific">Streptomyces griseoruber</name>
    <dbReference type="NCBI Taxonomy" id="1943"/>
    <lineage>
        <taxon>Bacteria</taxon>
        <taxon>Bacillati</taxon>
        <taxon>Actinomycetota</taxon>
        <taxon>Actinomycetes</taxon>
        <taxon>Kitasatosporales</taxon>
        <taxon>Streptomycetaceae</taxon>
        <taxon>Streptomyces</taxon>
    </lineage>
</organism>
<sequence length="298" mass="32519">MNELPIVVTCTDRKTSPPEPGLRVRELPATDIRQRAAEWARRLHAAPGRRTALGELYQGDQWRRAAALAKAASQAGFAPRLYVASAGLGLQPVSSLAPSYAATFMPRHADSVASSSAQAAQWWDHLQRMDASRHLPQIAAAAGQALVVLSEAYAQAMYNDLASLASTGSDVVLIGGASDLDGIVRMPANAALRQALGGTLTSLNVRMAASWLEHCTPGHLITPAAKERWSTWASQAARPERYARRPMSDPAVIDFIKEMKDRYPDYSRTRLLRLLRDKGMACEQKRFADLYTSTIGPR</sequence>
<reference evidence="1 2" key="1">
    <citation type="submission" date="2015-10" db="EMBL/GenBank/DDBJ databases">
        <title>Draft genome sequence of Streptomyces griseoruber DSM 40281, type strain for the species Streptomyces griseoruber.</title>
        <authorList>
            <person name="Ruckert C."/>
            <person name="Winkler A."/>
            <person name="Kalinowski J."/>
            <person name="Kampfer P."/>
            <person name="Glaeser S."/>
        </authorList>
    </citation>
    <scope>NUCLEOTIDE SEQUENCE [LARGE SCALE GENOMIC DNA]</scope>
    <source>
        <strain evidence="1 2">DSM 40281</strain>
    </source>
</reference>
<evidence type="ECO:0000313" key="2">
    <source>
        <dbReference type="Proteomes" id="UP000052982"/>
    </source>
</evidence>
<keyword evidence="2" id="KW-1185">Reference proteome</keyword>
<gene>
    <name evidence="1" type="ORF">AQJ64_31620</name>
</gene>
<evidence type="ECO:0000313" key="1">
    <source>
        <dbReference type="EMBL" id="KUN78520.1"/>
    </source>
</evidence>
<accession>A0A101SQX7</accession>
<dbReference type="STRING" id="1943.AQJ64_31620"/>
<name>A0A101SQX7_9ACTN</name>
<proteinExistence type="predicted"/>
<dbReference type="AlphaFoldDB" id="A0A101SQX7"/>
<dbReference type="EMBL" id="LMWW01000053">
    <property type="protein sequence ID" value="KUN78520.1"/>
    <property type="molecule type" value="Genomic_DNA"/>
</dbReference>
<protein>
    <submittedName>
        <fullName evidence="1">Uncharacterized protein</fullName>
    </submittedName>
</protein>